<feature type="transmembrane region" description="Helical" evidence="8">
    <location>
        <begin position="94"/>
        <end position="114"/>
    </location>
</feature>
<evidence type="ECO:0000313" key="10">
    <source>
        <dbReference type="EMBL" id="RNM12053.1"/>
    </source>
</evidence>
<dbReference type="InterPro" id="IPR037185">
    <property type="entry name" value="EmrE-like"/>
</dbReference>
<dbReference type="OrthoDB" id="3182968at2"/>
<proteinExistence type="inferred from homology"/>
<feature type="transmembrane region" description="Helical" evidence="8">
    <location>
        <begin position="177"/>
        <end position="198"/>
    </location>
</feature>
<accession>A0A3N0GHU1</accession>
<keyword evidence="11" id="KW-1185">Reference proteome</keyword>
<protein>
    <submittedName>
        <fullName evidence="10">DMT family transporter</fullName>
    </submittedName>
</protein>
<feature type="transmembrane region" description="Helical" evidence="8">
    <location>
        <begin position="230"/>
        <end position="250"/>
    </location>
</feature>
<evidence type="ECO:0000256" key="2">
    <source>
        <dbReference type="ARBA" id="ARBA00007362"/>
    </source>
</evidence>
<evidence type="ECO:0000256" key="5">
    <source>
        <dbReference type="ARBA" id="ARBA00022989"/>
    </source>
</evidence>
<keyword evidence="5 8" id="KW-1133">Transmembrane helix</keyword>
<feature type="transmembrane region" description="Helical" evidence="8">
    <location>
        <begin position="204"/>
        <end position="223"/>
    </location>
</feature>
<dbReference type="PANTHER" id="PTHR42920:SF5">
    <property type="entry name" value="EAMA DOMAIN-CONTAINING PROTEIN"/>
    <property type="match status" value="1"/>
</dbReference>
<feature type="transmembrane region" description="Helical" evidence="8">
    <location>
        <begin position="64"/>
        <end position="82"/>
    </location>
</feature>
<feature type="transmembrane region" description="Helical" evidence="8">
    <location>
        <begin position="317"/>
        <end position="336"/>
    </location>
</feature>
<name>A0A3N0GHU1_9ACTN</name>
<dbReference type="PANTHER" id="PTHR42920">
    <property type="entry name" value="OS03G0707200 PROTEIN-RELATED"/>
    <property type="match status" value="1"/>
</dbReference>
<feature type="transmembrane region" description="Helical" evidence="8">
    <location>
        <begin position="262"/>
        <end position="282"/>
    </location>
</feature>
<comment type="subcellular location">
    <subcellularLocation>
        <location evidence="1">Cell membrane</location>
        <topology evidence="1">Multi-pass membrane protein</topology>
    </subcellularLocation>
</comment>
<evidence type="ECO:0000313" key="11">
    <source>
        <dbReference type="Proteomes" id="UP000279994"/>
    </source>
</evidence>
<gene>
    <name evidence="10" type="ORF">EFL26_19740</name>
</gene>
<feature type="transmembrane region" description="Helical" evidence="8">
    <location>
        <begin position="294"/>
        <end position="311"/>
    </location>
</feature>
<sequence length="351" mass="36531">MSTPASWSTPSRRLAPTRVGSKRRSPALEQRHGGRGWQLPQSAGHEDRALSTPAGDLRTSGAPAVMVLVAMAAAWGSGLTIVKSVTADMPVADFMAVRYLIAAAALTLVARRAVLGLGSISLRRAVALGVVWGVAQLVQVSALRYTNASVSGFIGGLFVVITPVLAWLLLRNRIPGSGWAAVVIASIGFAILALKGVSLGVGELFTAFSAILYALQIVGLSAWSRRDEIVGMSAVQMIVVAVMYIAAAAPQGIATPATTRDWILLLYLALVIAAGGLVAQMWAQTRLSPTRSALILALEPVFAAGSAIAFAGEPLTWRLAVGGCLILGATIMSELAPPWTLGFAARAPKSF</sequence>
<evidence type="ECO:0000259" key="9">
    <source>
        <dbReference type="Pfam" id="PF00892"/>
    </source>
</evidence>
<feature type="region of interest" description="Disordered" evidence="7">
    <location>
        <begin position="1"/>
        <end position="55"/>
    </location>
</feature>
<feature type="transmembrane region" description="Helical" evidence="8">
    <location>
        <begin position="151"/>
        <end position="170"/>
    </location>
</feature>
<dbReference type="AlphaFoldDB" id="A0A3N0GHU1"/>
<dbReference type="EMBL" id="RJSF01000046">
    <property type="protein sequence ID" value="RNM12053.1"/>
    <property type="molecule type" value="Genomic_DNA"/>
</dbReference>
<organism evidence="10 11">
    <name type="scientific">Nocardioides pocheonensis</name>
    <dbReference type="NCBI Taxonomy" id="661485"/>
    <lineage>
        <taxon>Bacteria</taxon>
        <taxon>Bacillati</taxon>
        <taxon>Actinomycetota</taxon>
        <taxon>Actinomycetes</taxon>
        <taxon>Propionibacteriales</taxon>
        <taxon>Nocardioidaceae</taxon>
        <taxon>Nocardioides</taxon>
    </lineage>
</organism>
<evidence type="ECO:0000256" key="7">
    <source>
        <dbReference type="SAM" id="MobiDB-lite"/>
    </source>
</evidence>
<dbReference type="Pfam" id="PF00892">
    <property type="entry name" value="EamA"/>
    <property type="match status" value="2"/>
</dbReference>
<evidence type="ECO:0000256" key="8">
    <source>
        <dbReference type="SAM" id="Phobius"/>
    </source>
</evidence>
<evidence type="ECO:0000256" key="4">
    <source>
        <dbReference type="ARBA" id="ARBA00022692"/>
    </source>
</evidence>
<comment type="caution">
    <text evidence="10">The sequence shown here is derived from an EMBL/GenBank/DDBJ whole genome shotgun (WGS) entry which is preliminary data.</text>
</comment>
<feature type="domain" description="EamA" evidence="9">
    <location>
        <begin position="64"/>
        <end position="192"/>
    </location>
</feature>
<dbReference type="SUPFAM" id="SSF103481">
    <property type="entry name" value="Multidrug resistance efflux transporter EmrE"/>
    <property type="match status" value="2"/>
</dbReference>
<evidence type="ECO:0000256" key="6">
    <source>
        <dbReference type="ARBA" id="ARBA00023136"/>
    </source>
</evidence>
<feature type="compositionally biased region" description="Polar residues" evidence="7">
    <location>
        <begin position="1"/>
        <end position="11"/>
    </location>
</feature>
<comment type="similarity">
    <text evidence="2">Belongs to the EamA transporter family.</text>
</comment>
<dbReference type="InterPro" id="IPR000620">
    <property type="entry name" value="EamA_dom"/>
</dbReference>
<dbReference type="Proteomes" id="UP000279994">
    <property type="component" value="Unassembled WGS sequence"/>
</dbReference>
<evidence type="ECO:0000256" key="1">
    <source>
        <dbReference type="ARBA" id="ARBA00004651"/>
    </source>
</evidence>
<reference evidence="10 11" key="1">
    <citation type="submission" date="2018-11" db="EMBL/GenBank/DDBJ databases">
        <authorList>
            <person name="Li F."/>
        </authorList>
    </citation>
    <scope>NUCLEOTIDE SEQUENCE [LARGE SCALE GENOMIC DNA]</scope>
    <source>
        <strain evidence="10 11">Gsoil 818</strain>
    </source>
</reference>
<dbReference type="GO" id="GO:0005886">
    <property type="term" value="C:plasma membrane"/>
    <property type="evidence" value="ECO:0007669"/>
    <property type="project" value="UniProtKB-SubCell"/>
</dbReference>
<feature type="domain" description="EamA" evidence="9">
    <location>
        <begin position="202"/>
        <end position="332"/>
    </location>
</feature>
<keyword evidence="3" id="KW-1003">Cell membrane</keyword>
<evidence type="ECO:0000256" key="3">
    <source>
        <dbReference type="ARBA" id="ARBA00022475"/>
    </source>
</evidence>
<dbReference type="InterPro" id="IPR051258">
    <property type="entry name" value="Diverse_Substrate_Transporter"/>
</dbReference>
<keyword evidence="4 8" id="KW-0812">Transmembrane</keyword>
<keyword evidence="6 8" id="KW-0472">Membrane</keyword>